<gene>
    <name evidence="2" type="ORF">GMRT_13938</name>
</gene>
<feature type="region of interest" description="Disordered" evidence="1">
    <location>
        <begin position="825"/>
        <end position="874"/>
    </location>
</feature>
<protein>
    <submittedName>
        <fullName evidence="2">Uncharacterized protein</fullName>
    </submittedName>
</protein>
<proteinExistence type="predicted"/>
<feature type="region of interest" description="Disordered" evidence="1">
    <location>
        <begin position="2039"/>
        <end position="2065"/>
    </location>
</feature>
<feature type="region of interest" description="Disordered" evidence="1">
    <location>
        <begin position="235"/>
        <end position="254"/>
    </location>
</feature>
<feature type="region of interest" description="Disordered" evidence="1">
    <location>
        <begin position="1988"/>
        <end position="2008"/>
    </location>
</feature>
<feature type="region of interest" description="Disordered" evidence="1">
    <location>
        <begin position="1028"/>
        <end position="1067"/>
    </location>
</feature>
<feature type="compositionally biased region" description="Basic and acidic residues" evidence="1">
    <location>
        <begin position="1046"/>
        <end position="1061"/>
    </location>
</feature>
<dbReference type="VEuPathDB" id="GiardiaDB:GMRT_13938"/>
<accession>A0A4Z1SS49</accession>
<name>A0A4Z1SS49_GIAMU</name>
<feature type="compositionally biased region" description="Polar residues" evidence="1">
    <location>
        <begin position="1920"/>
        <end position="1931"/>
    </location>
</feature>
<dbReference type="EMBL" id="VDLU01000005">
    <property type="protein sequence ID" value="TNJ26478.1"/>
    <property type="molecule type" value="Genomic_DNA"/>
</dbReference>
<reference evidence="2 3" key="1">
    <citation type="submission" date="2019-05" db="EMBL/GenBank/DDBJ databases">
        <title>The compact genome of Giardia muris reveals important steps in the evolution of intestinal protozoan parasites.</title>
        <authorList>
            <person name="Xu F."/>
            <person name="Jimenez-Gonzalez A."/>
            <person name="Einarsson E."/>
            <person name="Astvaldsson A."/>
            <person name="Peirasmaki D."/>
            <person name="Eckmann L."/>
            <person name="Andersson J.O."/>
            <person name="Svard S.G."/>
            <person name="Jerlstrom-Hultqvist J."/>
        </authorList>
    </citation>
    <scope>NUCLEOTIDE SEQUENCE [LARGE SCALE GENOMIC DNA]</scope>
    <source>
        <strain evidence="2 3">Roberts-Thomson</strain>
    </source>
</reference>
<feature type="compositionally biased region" description="Polar residues" evidence="1">
    <location>
        <begin position="825"/>
        <end position="837"/>
    </location>
</feature>
<evidence type="ECO:0000313" key="3">
    <source>
        <dbReference type="Proteomes" id="UP000315496"/>
    </source>
</evidence>
<dbReference type="OrthoDB" id="10256157at2759"/>
<feature type="compositionally biased region" description="Basic and acidic residues" evidence="1">
    <location>
        <begin position="1988"/>
        <end position="2001"/>
    </location>
</feature>
<feature type="region of interest" description="Disordered" evidence="1">
    <location>
        <begin position="64"/>
        <end position="88"/>
    </location>
</feature>
<evidence type="ECO:0000256" key="1">
    <source>
        <dbReference type="SAM" id="MobiDB-lite"/>
    </source>
</evidence>
<dbReference type="Proteomes" id="UP000315496">
    <property type="component" value="Chromosome 5"/>
</dbReference>
<feature type="compositionally biased region" description="Basic and acidic residues" evidence="1">
    <location>
        <begin position="2054"/>
        <end position="2065"/>
    </location>
</feature>
<sequence>MSKKVIPGSSNELLLAVETLALQKARVSGELGTHTVLVSSGDPLIVNDVRQYLPLAGDTTSLERCSTRSDVPSDMRAPPAKGGKSVGGTGMASMILPPSMALRNNEYTPALSDAVQYPSLEYSTFQEADALQSLAPTLFQHVYATLLNLDPEDPITIPHGVSFSLASLRLSLTLPYLAARLPYFSISTYFKGNSDLFGSPLEALTTSKEKSTLLFGLLNGGDKYCLPLVNYKRAEPPQEEEQTGSQEKSEVPQVCKPAPFPTDPHACSYYYLMQQVKIHEGEATYTADLHWASMLAMGMDCSPNDPYSFLISPFSRFNRLKLTLGAVDANTVRIFLSNFSPTPSNVLSFFEFPTLFGVLRDRYRQHFLRSQNVGVRRSPLFHRLIDDFSLNEGADEMHTANPRGQCSYTSQETAPDGGQDKIYSLRLARSSLADEASSPRDVYNPSSQARSDEAPTSIFLLDLFEETIAKETTLQYPLSLGILDVLVMDESEYSRKQYFDRHMVTTGSRQRNTTCSQEQRTQDSHPCDFDEIESFAASIRQPSPSLFGRSPNRMKALRSILHHEALGDSMDSSPFDTLEEFNIDQIFVKLSTPDPILSILLTDDLDEHEQDFVQTYAVERQLKLYRLLERKYPARYNIGRYNVGSTEGATMFGPILINPGLGTNSSVSGLSSSRALMQGSATGEGMHTRLGMGSFYDPHGTMTLGKHLGAPSIHTTKTNKTRMTSKAATAHKALVKLQRMRQSVSLANQSYLPGHKLVLFKPFDPANFPAGLPPSPWNDDETKKTVDILKLGVDELRAMKRDDVIAALDEQERLMRTTSLLTKLQVRGTTSSSQDLPSTRGEPLEDIPEGGPGAEQSEAPLNLPREPSSLDAPEVLLKPAKTPTVGKAKGREIRGYKVIDETVLKPRKRVYEEVYCDAGDDDLYEEDDTVRLDYCVMRLSTLLELCSSVLIFNLESLPEPVCAKVPPTPNYPTRSPVPKGKNVPSSSSLSGEKRESSPSPVFSYQAPNFTPLWKNEQITLLGNDTKNAEVASTTAPGKSPAPKAPKKPDPKSSSQPEKEPQRPQPSVTLQLNTLTNGMTVIGEKEKDYNPALRHVVLNTMAPTTRYYTLVAVLSRKGGDNASTGMLSDGSTHLRRNTSNINAADGVVPHEELPNDLSKLGMDSQRANDFDGESISLEEHLSSPGRQQPSRVPHQVLREDCWLQNESLFLTFQASYLPVLADDNEPPRVNSEVVDYFDVSLYFVHEGRLYVQAYRDLTTISIDIIREFLMHTGPMVPLTDGRTVTITIFLSVSVHSAVQPYPASLMARPGARVGEEQPAVSNTDENAPDDHRFWLVDPGLANQRVAYSQGSVDFIAGRFQPELLPMTQHAPGATVTVTALCRNTDQTEICALSLEPYAYRTSDKDTLLFGGLVVGEGDPSKEIFKDGRFRFVRSCIYQTQGVPKGSSGVVAIFRISNQQFLTEDAPEVEPVIEAVEETGTSSPRTTLRPQTAQRQASLVRLLPTFASGIPMGATLFIYALDDSSNFVLPRTPISANGYLLNATVDFLLAPSSSVFIVVDGFSNFVGEQDPKAKAPVPSGLQSFDLEMCVLADDLVDIAPFQINSETYVTQKRHDLEVSDKATVELQFSIPKGYCFIDLQLYATPASPSIEASDTCENAKEVGASEEQGKTEGEIAPEMASVLSLAHQALPTVISSQSILTDERDVIPITIFEKPVLPVFEEVSAKGQAQARSKTPVLATTHSDAQPKDDIVEVMSGMSAAVRECTTELVPTLCSGCFAGDRRVFICKIPESGVLALNMFLPEAIAPQYASASYSFLAFTFAAPSDLERPATPGTTKGQKTNEPVPNTLVMTLSTLDNWILQHLCTSIWSKDRVIQSEALAAKATYLQGLNIHTSLTAMAGYSFVPSDELVTYLKQRAESATAVQSGKKTPGSTAKGKNVEQVGPTTINPRELVEQRVRAQTGSDLLQIVKTEMTNLQSCVVTLGKREVDTADKKQRKTESKRATPVPEGSKMLESFQQTLAARTTEPDIKYFEVELVRQGAGSRSTQRLAFDQEGSDRAQEGEHTQ</sequence>
<feature type="region of interest" description="Disordered" evidence="1">
    <location>
        <begin position="1919"/>
        <end position="1942"/>
    </location>
</feature>
<organism evidence="2 3">
    <name type="scientific">Giardia muris</name>
    <dbReference type="NCBI Taxonomy" id="5742"/>
    <lineage>
        <taxon>Eukaryota</taxon>
        <taxon>Metamonada</taxon>
        <taxon>Diplomonadida</taxon>
        <taxon>Hexamitidae</taxon>
        <taxon>Giardiinae</taxon>
        <taxon>Giardia</taxon>
    </lineage>
</organism>
<keyword evidence="3" id="KW-1185">Reference proteome</keyword>
<evidence type="ECO:0000313" key="2">
    <source>
        <dbReference type="EMBL" id="TNJ26478.1"/>
    </source>
</evidence>
<feature type="region of interest" description="Disordered" evidence="1">
    <location>
        <begin position="962"/>
        <end position="1001"/>
    </location>
</feature>
<comment type="caution">
    <text evidence="2">The sequence shown here is derived from an EMBL/GenBank/DDBJ whole genome shotgun (WGS) entry which is preliminary data.</text>
</comment>